<sequence>MTNHRKSISQIKHLASIEKKLLVNEAMVHVKNENYYKALGLYNKVKSVNTQNAIDSKIMGILNSTIHHHDLLQSYVRAPVESASGSRQLEESENFEKIPSSLGIYFDKELNDDDSKESRIGSDKKDKKNKQRESKSIHKLSSLKMKQKQDRNLQLPEDTEPTAMLALGLREMRIGDVKVAMNCINKALDLEPNDNNALIARSKCHLLLGEPQKALQDAENALQFKMKNVSMANAVYCKAEALYYLNNFEMSLVYYYRGMRIRPEYGQFRLGVQKAKNAIQNILRKN</sequence>
<evidence type="ECO:0000256" key="4">
    <source>
        <dbReference type="ARBA" id="ARBA00022803"/>
    </source>
</evidence>
<dbReference type="InterPro" id="IPR019734">
    <property type="entry name" value="TPR_rpt"/>
</dbReference>
<comment type="caution">
    <text evidence="11">The sequence shown here is derived from an EMBL/GenBank/DDBJ whole genome shotgun (WGS) entry which is preliminary data.</text>
</comment>
<dbReference type="AlphaFoldDB" id="A0A833S070"/>
<evidence type="ECO:0000313" key="11">
    <source>
        <dbReference type="EMBL" id="KAF3427125.1"/>
    </source>
</evidence>
<evidence type="ECO:0000256" key="1">
    <source>
        <dbReference type="ARBA" id="ARBA00004430"/>
    </source>
</evidence>
<dbReference type="SUPFAM" id="SSF48452">
    <property type="entry name" value="TPR-like"/>
    <property type="match status" value="1"/>
</dbReference>
<organism evidence="11 12">
    <name type="scientific">Frieseomelitta varia</name>
    <dbReference type="NCBI Taxonomy" id="561572"/>
    <lineage>
        <taxon>Eukaryota</taxon>
        <taxon>Metazoa</taxon>
        <taxon>Ecdysozoa</taxon>
        <taxon>Arthropoda</taxon>
        <taxon>Hexapoda</taxon>
        <taxon>Insecta</taxon>
        <taxon>Pterygota</taxon>
        <taxon>Neoptera</taxon>
        <taxon>Endopterygota</taxon>
        <taxon>Hymenoptera</taxon>
        <taxon>Apocrita</taxon>
        <taxon>Aculeata</taxon>
        <taxon>Apoidea</taxon>
        <taxon>Anthophila</taxon>
        <taxon>Apidae</taxon>
        <taxon>Frieseomelitta</taxon>
    </lineage>
</organism>
<evidence type="ECO:0000256" key="8">
    <source>
        <dbReference type="ARBA" id="ARBA00034143"/>
    </source>
</evidence>
<comment type="subcellular location">
    <subcellularLocation>
        <location evidence="1">Cytoplasm</location>
        <location evidence="1">Cytoskeleton</location>
        <location evidence="1">Cilium axoneme</location>
    </subcellularLocation>
</comment>
<keyword evidence="6" id="KW-0966">Cell projection</keyword>
<feature type="region of interest" description="Disordered" evidence="10">
    <location>
        <begin position="112"/>
        <end position="157"/>
    </location>
</feature>
<dbReference type="SMART" id="SM00028">
    <property type="entry name" value="TPR"/>
    <property type="match status" value="4"/>
</dbReference>
<dbReference type="PROSITE" id="PS50005">
    <property type="entry name" value="TPR"/>
    <property type="match status" value="1"/>
</dbReference>
<feature type="compositionally biased region" description="Basic and acidic residues" evidence="10">
    <location>
        <begin position="116"/>
        <end position="136"/>
    </location>
</feature>
<evidence type="ECO:0000256" key="10">
    <source>
        <dbReference type="SAM" id="MobiDB-lite"/>
    </source>
</evidence>
<evidence type="ECO:0000256" key="6">
    <source>
        <dbReference type="ARBA" id="ARBA00023273"/>
    </source>
</evidence>
<protein>
    <recommendedName>
        <fullName evidence="7">Outer dynein arm-docking complex subunit 4</fullName>
    </recommendedName>
    <alternativeName>
        <fullName evidence="8">Tetratricopeptide repeat protein 25</fullName>
    </alternativeName>
</protein>
<reference evidence="11" key="1">
    <citation type="submission" date="2019-11" db="EMBL/GenBank/DDBJ databases">
        <title>The nuclear and mitochondrial genomes of Frieseomelitta varia - a highly eusocial stingless bee (Meliponini) with a permanently sterile worker caste.</title>
        <authorList>
            <person name="Freitas F.C.P."/>
            <person name="Lourenco A.P."/>
            <person name="Nunes F.M.F."/>
            <person name="Paschoal A.R."/>
            <person name="Abreu F.C.P."/>
            <person name="Barbin F.O."/>
            <person name="Bataglia L."/>
            <person name="Cardoso-Junior C.A.M."/>
            <person name="Cervoni M.S."/>
            <person name="Silva S.R."/>
            <person name="Dalarmi F."/>
            <person name="Del Lama M.A."/>
            <person name="Depintor T.S."/>
            <person name="Ferreira K.M."/>
            <person name="Goria P.S."/>
            <person name="Jaskot M.C."/>
            <person name="Lago D.C."/>
            <person name="Luna-Lucena D."/>
            <person name="Moda L.M."/>
            <person name="Nascimento L."/>
            <person name="Pedrino M."/>
            <person name="Rabico F.O."/>
            <person name="Sanches F.C."/>
            <person name="Santos D.E."/>
            <person name="Santos C.G."/>
            <person name="Vieira J."/>
            <person name="Lopes T.F."/>
            <person name="Barchuk A.R."/>
            <person name="Hartfelder K."/>
            <person name="Simoes Z.L.P."/>
            <person name="Bitondi M.M.G."/>
            <person name="Pinheiro D.G."/>
        </authorList>
    </citation>
    <scope>NUCLEOTIDE SEQUENCE</scope>
    <source>
        <strain evidence="11">USP_RPSP 00005682</strain>
        <tissue evidence="11">Whole individual</tissue>
    </source>
</reference>
<evidence type="ECO:0000256" key="7">
    <source>
        <dbReference type="ARBA" id="ARBA00034139"/>
    </source>
</evidence>
<dbReference type="PANTHER" id="PTHR23040:SF1">
    <property type="entry name" value="OUTER DYNEIN ARM-DOCKING COMPLEX SUBUNIT 4"/>
    <property type="match status" value="1"/>
</dbReference>
<keyword evidence="5" id="KW-0206">Cytoskeleton</keyword>
<dbReference type="Gene3D" id="1.25.40.10">
    <property type="entry name" value="Tetratricopeptide repeat domain"/>
    <property type="match status" value="1"/>
</dbReference>
<evidence type="ECO:0000256" key="5">
    <source>
        <dbReference type="ARBA" id="ARBA00023212"/>
    </source>
</evidence>
<evidence type="ECO:0000256" key="9">
    <source>
        <dbReference type="PROSITE-ProRule" id="PRU00339"/>
    </source>
</evidence>
<keyword evidence="2" id="KW-0963">Cytoplasm</keyword>
<feature type="repeat" description="TPR" evidence="9">
    <location>
        <begin position="161"/>
        <end position="194"/>
    </location>
</feature>
<gene>
    <name evidence="11" type="ORF">E2986_13281</name>
</gene>
<keyword evidence="12" id="KW-1185">Reference proteome</keyword>
<keyword evidence="3" id="KW-0677">Repeat</keyword>
<dbReference type="Proteomes" id="UP000655588">
    <property type="component" value="Unassembled WGS sequence"/>
</dbReference>
<dbReference type="GO" id="GO:0005930">
    <property type="term" value="C:axoneme"/>
    <property type="evidence" value="ECO:0007669"/>
    <property type="project" value="UniProtKB-SubCell"/>
</dbReference>
<evidence type="ECO:0000256" key="3">
    <source>
        <dbReference type="ARBA" id="ARBA00022737"/>
    </source>
</evidence>
<keyword evidence="4 9" id="KW-0802">TPR repeat</keyword>
<proteinExistence type="predicted"/>
<dbReference type="InterPro" id="IPR040111">
    <property type="entry name" value="ODAD4"/>
</dbReference>
<evidence type="ECO:0000256" key="2">
    <source>
        <dbReference type="ARBA" id="ARBA00022490"/>
    </source>
</evidence>
<name>A0A833S070_9HYME</name>
<dbReference type="EMBL" id="WNWW01000275">
    <property type="protein sequence ID" value="KAF3427125.1"/>
    <property type="molecule type" value="Genomic_DNA"/>
</dbReference>
<dbReference type="PANTHER" id="PTHR23040">
    <property type="match status" value="1"/>
</dbReference>
<evidence type="ECO:0000313" key="12">
    <source>
        <dbReference type="Proteomes" id="UP000655588"/>
    </source>
</evidence>
<dbReference type="InterPro" id="IPR011990">
    <property type="entry name" value="TPR-like_helical_dom_sf"/>
</dbReference>
<accession>A0A833S070</accession>